<comment type="caution">
    <text evidence="8">The sequence shown here is derived from an EMBL/GenBank/DDBJ whole genome shotgun (WGS) entry which is preliminary data.</text>
</comment>
<dbReference type="Pfam" id="PF00069">
    <property type="entry name" value="Pkinase"/>
    <property type="match status" value="1"/>
</dbReference>
<gene>
    <name evidence="8" type="ORF">FYK55_06050</name>
</gene>
<keyword evidence="1" id="KW-0808">Transferase</keyword>
<dbReference type="PROSITE" id="PS00107">
    <property type="entry name" value="PROTEIN_KINASE_ATP"/>
    <property type="match status" value="1"/>
</dbReference>
<proteinExistence type="predicted"/>
<dbReference type="Gene3D" id="3.30.200.20">
    <property type="entry name" value="Phosphorylase Kinase, domain 1"/>
    <property type="match status" value="1"/>
</dbReference>
<dbReference type="InterPro" id="IPR017441">
    <property type="entry name" value="Protein_kinase_ATP_BS"/>
</dbReference>
<dbReference type="AlphaFoldDB" id="A0A5M6DIY5"/>
<feature type="domain" description="Protein kinase" evidence="7">
    <location>
        <begin position="119"/>
        <end position="382"/>
    </location>
</feature>
<evidence type="ECO:0000256" key="6">
    <source>
        <dbReference type="SAM" id="MobiDB-lite"/>
    </source>
</evidence>
<dbReference type="Proteomes" id="UP000324479">
    <property type="component" value="Unassembled WGS sequence"/>
</dbReference>
<dbReference type="InterPro" id="IPR000719">
    <property type="entry name" value="Prot_kinase_dom"/>
</dbReference>
<dbReference type="EMBL" id="VWOX01000003">
    <property type="protein sequence ID" value="KAA5545225.1"/>
    <property type="molecule type" value="Genomic_DNA"/>
</dbReference>
<dbReference type="GO" id="GO:0004674">
    <property type="term" value="F:protein serine/threonine kinase activity"/>
    <property type="evidence" value="ECO:0007669"/>
    <property type="project" value="TreeGrafter"/>
</dbReference>
<evidence type="ECO:0000256" key="1">
    <source>
        <dbReference type="ARBA" id="ARBA00022679"/>
    </source>
</evidence>
<dbReference type="CDD" id="cd14014">
    <property type="entry name" value="STKc_PknB_like"/>
    <property type="match status" value="1"/>
</dbReference>
<keyword evidence="4 5" id="KW-0067">ATP-binding</keyword>
<evidence type="ECO:0000313" key="9">
    <source>
        <dbReference type="Proteomes" id="UP000324479"/>
    </source>
</evidence>
<dbReference type="Gene3D" id="1.10.510.10">
    <property type="entry name" value="Transferase(Phosphotransferase) domain 1"/>
    <property type="match status" value="1"/>
</dbReference>
<feature type="binding site" evidence="5">
    <location>
        <position position="148"/>
    </location>
    <ligand>
        <name>ATP</name>
        <dbReference type="ChEBI" id="CHEBI:30616"/>
    </ligand>
</feature>
<keyword evidence="9" id="KW-1185">Reference proteome</keyword>
<dbReference type="SMART" id="SM00220">
    <property type="entry name" value="S_TKc"/>
    <property type="match status" value="1"/>
</dbReference>
<keyword evidence="2 5" id="KW-0547">Nucleotide-binding</keyword>
<dbReference type="RefSeq" id="WP_150075494.1">
    <property type="nucleotide sequence ID" value="NZ_VWOX01000003.1"/>
</dbReference>
<dbReference type="PROSITE" id="PS00108">
    <property type="entry name" value="PROTEIN_KINASE_ST"/>
    <property type="match status" value="1"/>
</dbReference>
<feature type="region of interest" description="Disordered" evidence="6">
    <location>
        <begin position="427"/>
        <end position="541"/>
    </location>
</feature>
<evidence type="ECO:0000256" key="5">
    <source>
        <dbReference type="PROSITE-ProRule" id="PRU10141"/>
    </source>
</evidence>
<evidence type="ECO:0000259" key="7">
    <source>
        <dbReference type="PROSITE" id="PS50011"/>
    </source>
</evidence>
<name>A0A5M6DIY5_9BACT</name>
<organism evidence="8 9">
    <name type="scientific">Roseiconus nitratireducens</name>
    <dbReference type="NCBI Taxonomy" id="2605748"/>
    <lineage>
        <taxon>Bacteria</taxon>
        <taxon>Pseudomonadati</taxon>
        <taxon>Planctomycetota</taxon>
        <taxon>Planctomycetia</taxon>
        <taxon>Pirellulales</taxon>
        <taxon>Pirellulaceae</taxon>
        <taxon>Roseiconus</taxon>
    </lineage>
</organism>
<keyword evidence="3 8" id="KW-0418">Kinase</keyword>
<evidence type="ECO:0000256" key="4">
    <source>
        <dbReference type="ARBA" id="ARBA00022840"/>
    </source>
</evidence>
<evidence type="ECO:0000256" key="2">
    <source>
        <dbReference type="ARBA" id="ARBA00022741"/>
    </source>
</evidence>
<dbReference type="InterPro" id="IPR011009">
    <property type="entry name" value="Kinase-like_dom_sf"/>
</dbReference>
<dbReference type="SUPFAM" id="SSF56112">
    <property type="entry name" value="Protein kinase-like (PK-like)"/>
    <property type="match status" value="1"/>
</dbReference>
<feature type="compositionally biased region" description="Polar residues" evidence="6">
    <location>
        <begin position="452"/>
        <end position="476"/>
    </location>
</feature>
<accession>A0A5M6DIY5</accession>
<dbReference type="PROSITE" id="PS50011">
    <property type="entry name" value="PROTEIN_KINASE_DOM"/>
    <property type="match status" value="1"/>
</dbReference>
<evidence type="ECO:0000313" key="8">
    <source>
        <dbReference type="EMBL" id="KAA5545225.1"/>
    </source>
</evidence>
<evidence type="ECO:0000256" key="3">
    <source>
        <dbReference type="ARBA" id="ARBA00022777"/>
    </source>
</evidence>
<reference evidence="8 9" key="1">
    <citation type="submission" date="2019-08" db="EMBL/GenBank/DDBJ databases">
        <authorList>
            <person name="Dhanesh K."/>
            <person name="Kumar G."/>
            <person name="Sasikala C."/>
            <person name="Venkata Ramana C."/>
        </authorList>
    </citation>
    <scope>NUCLEOTIDE SEQUENCE [LARGE SCALE GENOMIC DNA]</scope>
    <source>
        <strain evidence="8 9">JC645</strain>
    </source>
</reference>
<dbReference type="PANTHER" id="PTHR43289:SF6">
    <property type="entry name" value="SERINE_THREONINE-PROTEIN KINASE NEKL-3"/>
    <property type="match status" value="1"/>
</dbReference>
<dbReference type="PANTHER" id="PTHR43289">
    <property type="entry name" value="MITOGEN-ACTIVATED PROTEIN KINASE KINASE KINASE 20-RELATED"/>
    <property type="match status" value="1"/>
</dbReference>
<protein>
    <submittedName>
        <fullName evidence="8">Protein kinase</fullName>
    </submittedName>
</protein>
<sequence length="541" mass="58912">MSESVQPERRCPSAAQWEHWFHADGQSHDDENVLLDHLESCVNCQRQVDQWSADDPFHAQSREILRNTGLSSLDWGQHAVDGDENLGLAAAPHEGLILLVQSLLAPSETERSLGRLGRFEVMGIVGSGGMGIVLKARSIDVDRVVAIKIPQPHFWQSSDALLTLEREARSAAAVVHPNVIAIYHIDRYRDLPYLVMPYLPGDSLQRRIHDGGALGPSESLRILRQIAAALAAAHRCGVVHRDVKPANVLLGAGTDRVVLTDFGLAKVQSDATCTATGTFAGTPIYLSPEQARGVGAGPAGDVYSLGTVLWTMLCGRPPLAGLNTHAIVRRIADSDLPNLRDEVEGLPDWLYRLIDLLHAPVPADRPSASQIVQWVQICEQHLSDGRSVRLPPALESPPTGRRRRWAIAGALIAVVSMVSLSVWMPPRSQPPPAEMHPEKPAAEPAQRKLNPTADTPDTAESASQTTESEIVLQSPQPTLPKAETPAAESPANKEDQSRPPLSLEAIEWLDQTKNDLQTMQRETLPRWDAAIDSLETETGSD</sequence>
<dbReference type="GO" id="GO:0005524">
    <property type="term" value="F:ATP binding"/>
    <property type="evidence" value="ECO:0007669"/>
    <property type="project" value="UniProtKB-UniRule"/>
</dbReference>
<dbReference type="InterPro" id="IPR008271">
    <property type="entry name" value="Ser/Thr_kinase_AS"/>
</dbReference>